<evidence type="ECO:0000313" key="3">
    <source>
        <dbReference type="Proteomes" id="UP001597497"/>
    </source>
</evidence>
<proteinExistence type="predicted"/>
<evidence type="ECO:0000259" key="1">
    <source>
        <dbReference type="SMART" id="SM00642"/>
    </source>
</evidence>
<dbReference type="Pfam" id="PF00128">
    <property type="entry name" value="Alpha-amylase"/>
    <property type="match status" value="1"/>
</dbReference>
<keyword evidence="3" id="KW-1185">Reference proteome</keyword>
<evidence type="ECO:0000313" key="2">
    <source>
        <dbReference type="EMBL" id="MFD2672641.1"/>
    </source>
</evidence>
<dbReference type="PANTHER" id="PTHR10357:SF179">
    <property type="entry name" value="NEUTRAL AND BASIC AMINO ACID TRANSPORT PROTEIN RBAT"/>
    <property type="match status" value="1"/>
</dbReference>
<reference evidence="3" key="1">
    <citation type="journal article" date="2019" name="Int. J. Syst. Evol. Microbiol.">
        <title>The Global Catalogue of Microorganisms (GCM) 10K type strain sequencing project: providing services to taxonomists for standard genome sequencing and annotation.</title>
        <authorList>
            <consortium name="The Broad Institute Genomics Platform"/>
            <consortium name="The Broad Institute Genome Sequencing Center for Infectious Disease"/>
            <person name="Wu L."/>
            <person name="Ma J."/>
        </authorList>
    </citation>
    <scope>NUCLEOTIDE SEQUENCE [LARGE SCALE GENOMIC DNA]</scope>
    <source>
        <strain evidence="3">KCTC 33676</strain>
    </source>
</reference>
<dbReference type="Gene3D" id="3.20.20.80">
    <property type="entry name" value="Glycosidases"/>
    <property type="match status" value="1"/>
</dbReference>
<gene>
    <name evidence="2" type="ORF">ACFSUC_13825</name>
</gene>
<organism evidence="2 3">
    <name type="scientific">Marinicrinis sediminis</name>
    <dbReference type="NCBI Taxonomy" id="1652465"/>
    <lineage>
        <taxon>Bacteria</taxon>
        <taxon>Bacillati</taxon>
        <taxon>Bacillota</taxon>
        <taxon>Bacilli</taxon>
        <taxon>Bacillales</taxon>
        <taxon>Paenibacillaceae</taxon>
    </lineage>
</organism>
<name>A0ABW5RD62_9BACL</name>
<dbReference type="GO" id="GO:0016787">
    <property type="term" value="F:hydrolase activity"/>
    <property type="evidence" value="ECO:0007669"/>
    <property type="project" value="UniProtKB-KW"/>
</dbReference>
<dbReference type="RefSeq" id="WP_379930207.1">
    <property type="nucleotide sequence ID" value="NZ_JBHUMM010000043.1"/>
</dbReference>
<dbReference type="EMBL" id="JBHUMM010000043">
    <property type="protein sequence ID" value="MFD2672641.1"/>
    <property type="molecule type" value="Genomic_DNA"/>
</dbReference>
<feature type="domain" description="Glycosyl hydrolase family 13 catalytic" evidence="1">
    <location>
        <begin position="95"/>
        <end position="582"/>
    </location>
</feature>
<keyword evidence="2" id="KW-0378">Hydrolase</keyword>
<dbReference type="InterPro" id="IPR006047">
    <property type="entry name" value="GH13_cat_dom"/>
</dbReference>
<dbReference type="PANTHER" id="PTHR10357">
    <property type="entry name" value="ALPHA-AMYLASE FAMILY MEMBER"/>
    <property type="match status" value="1"/>
</dbReference>
<dbReference type="Proteomes" id="UP001597497">
    <property type="component" value="Unassembled WGS sequence"/>
</dbReference>
<dbReference type="SMART" id="SM00642">
    <property type="entry name" value="Aamy"/>
    <property type="match status" value="1"/>
</dbReference>
<comment type="caution">
    <text evidence="2">The sequence shown here is derived from an EMBL/GenBank/DDBJ whole genome shotgun (WGS) entry which is preliminary data.</text>
</comment>
<protein>
    <submittedName>
        <fullName evidence="2">Alpha-amylase family glycosyl hydrolase</fullName>
    </submittedName>
</protein>
<dbReference type="SUPFAM" id="SSF51445">
    <property type="entry name" value="(Trans)glycosidases"/>
    <property type="match status" value="1"/>
</dbReference>
<accession>A0ABW5RD62</accession>
<sequence length="708" mass="80354">MPTSCLQKVMAVLEQKQSAHTAADFEIPTIWDVETCHQTPGTFKVNPYTYLFNQLQQSFSPQPDVDYTQALSKIEQQQGEPGKPGDWIHKSAIYSVHIRSFSAWDHDGSGDLEFSNAQGYKETGTFLKTIALLPWIKSMGINCIYLLPIFEISSRFKKGELGSPYAVKNYYKLDTDLRDPLLGEEVTLEEQFSAFVEACHMLGLRVLIDIIPRTAARDCALIAEHPEWFYWIRSEEADLYGPPMVEAIDGMNPPELELLPTVYQADTVKAHLAKFSSPPNELDPMKWRQCQEIIRQNPDIDMLELIDEQFGITTAPAFADQINDHQPPWSDVTFLKLYLDLPEHVKDFIAPSQPDYILFDIIKSNLYPGQQKNQPLWDILSDIIPHYQTNYGIDGARIDMAHALPPELELDMIRKPMELDPSFCFISEDITNDNTHSAKKGGYHIVLGGAWWHEPRIAEGKLHRLTWDMIDLLKLPILACSETPDTPRATSREGGQAFANLSAVLNHFLPHGIPFLNSGFELGEIQPMNLGLDCTDEHKFLLPADSPYQGRLAFFDRTALTHWAHPDARRLYQIIQQAAGLRAEYLEALIDPSRFHARKVDKDNEDEVEPELFFTCRLSDKRDEPTVEKLLILANLDLKDSRTVSFPMDTFMPTDAGQLKAVLLMNGFQRVEEALSLQPQGDLTLPYEPGEVKIVKLTYNQSASGTHR</sequence>
<dbReference type="InterPro" id="IPR017853">
    <property type="entry name" value="GH"/>
</dbReference>